<feature type="transmembrane region" description="Helical" evidence="7">
    <location>
        <begin position="114"/>
        <end position="134"/>
    </location>
</feature>
<dbReference type="Gene3D" id="1.10.3720.10">
    <property type="entry name" value="MetI-like"/>
    <property type="match status" value="1"/>
</dbReference>
<evidence type="ECO:0000256" key="3">
    <source>
        <dbReference type="ARBA" id="ARBA00022475"/>
    </source>
</evidence>
<evidence type="ECO:0000313" key="10">
    <source>
        <dbReference type="Proteomes" id="UP000184526"/>
    </source>
</evidence>
<feature type="transmembrane region" description="Helical" evidence="7">
    <location>
        <begin position="21"/>
        <end position="48"/>
    </location>
</feature>
<dbReference type="RefSeq" id="WP_072831641.1">
    <property type="nucleotide sequence ID" value="NZ_FQXP01000006.1"/>
</dbReference>
<dbReference type="InterPro" id="IPR035906">
    <property type="entry name" value="MetI-like_sf"/>
</dbReference>
<sequence length="303" mass="33636">MKKSSIKNKKTLKKYLKSIFPYGYIIPIGIIIVAFSVLPIIMSIFFSFTKYNIMQPPEFIGLENYKSLFTDKALMESIKNTIRFSVVTVPIQTILSLLLATWVVRGTSGRISNIVKGAFFIPVLSSMVLIGMVWKSLLNGDASPINQFLGLFGLNAANWLGSSKTALNTLMMIAVWKNVGYFMVLYIAALMDIPNSYYEAAKVDGSSTWRVLKDITVPLLKPTTIMIVFLGIIRSLQVFDLVYTLTGGGPGMSTMTVVMHAYNLNFKSFNSGYAMAVANVLFLIIAIISILQKTLLKRDKSSL</sequence>
<dbReference type="PANTHER" id="PTHR30193:SF37">
    <property type="entry name" value="INNER MEMBRANE ABC TRANSPORTER PERMEASE PROTEIN YCJO"/>
    <property type="match status" value="1"/>
</dbReference>
<dbReference type="SUPFAM" id="SSF160964">
    <property type="entry name" value="MalF N-terminal region-like"/>
    <property type="match status" value="1"/>
</dbReference>
<keyword evidence="10" id="KW-1185">Reference proteome</keyword>
<keyword evidence="9" id="KW-0762">Sugar transport</keyword>
<evidence type="ECO:0000256" key="7">
    <source>
        <dbReference type="RuleBase" id="RU363032"/>
    </source>
</evidence>
<keyword evidence="4 7" id="KW-0812">Transmembrane</keyword>
<feature type="transmembrane region" description="Helical" evidence="7">
    <location>
        <begin position="179"/>
        <end position="198"/>
    </location>
</feature>
<dbReference type="CDD" id="cd06261">
    <property type="entry name" value="TM_PBP2"/>
    <property type="match status" value="1"/>
</dbReference>
<dbReference type="GO" id="GO:0055085">
    <property type="term" value="P:transmembrane transport"/>
    <property type="evidence" value="ECO:0007669"/>
    <property type="project" value="InterPro"/>
</dbReference>
<evidence type="ECO:0000313" key="9">
    <source>
        <dbReference type="EMBL" id="SHH88807.1"/>
    </source>
</evidence>
<dbReference type="SUPFAM" id="SSF161098">
    <property type="entry name" value="MetI-like"/>
    <property type="match status" value="1"/>
</dbReference>
<dbReference type="STRING" id="1121306.SAMN02745196_01744"/>
<comment type="similarity">
    <text evidence="7">Belongs to the binding-protein-dependent transport system permease family.</text>
</comment>
<proteinExistence type="inferred from homology"/>
<keyword evidence="3" id="KW-1003">Cell membrane</keyword>
<organism evidence="9 10">
    <name type="scientific">Clostridium collagenovorans DSM 3089</name>
    <dbReference type="NCBI Taxonomy" id="1121306"/>
    <lineage>
        <taxon>Bacteria</taxon>
        <taxon>Bacillati</taxon>
        <taxon>Bacillota</taxon>
        <taxon>Clostridia</taxon>
        <taxon>Eubacteriales</taxon>
        <taxon>Clostridiaceae</taxon>
        <taxon>Clostridium</taxon>
    </lineage>
</organism>
<accession>A0A1M5WMP9</accession>
<comment type="subcellular location">
    <subcellularLocation>
        <location evidence="1 7">Cell membrane</location>
        <topology evidence="1 7">Multi-pass membrane protein</topology>
    </subcellularLocation>
</comment>
<name>A0A1M5WMP9_9CLOT</name>
<gene>
    <name evidence="9" type="ORF">SAMN02745196_01744</name>
</gene>
<dbReference type="GO" id="GO:0005886">
    <property type="term" value="C:plasma membrane"/>
    <property type="evidence" value="ECO:0007669"/>
    <property type="project" value="UniProtKB-SubCell"/>
</dbReference>
<reference evidence="9 10" key="1">
    <citation type="submission" date="2016-11" db="EMBL/GenBank/DDBJ databases">
        <authorList>
            <person name="Jaros S."/>
            <person name="Januszkiewicz K."/>
            <person name="Wedrychowicz H."/>
        </authorList>
    </citation>
    <scope>NUCLEOTIDE SEQUENCE [LARGE SCALE GENOMIC DNA]</scope>
    <source>
        <strain evidence="9 10">DSM 3089</strain>
    </source>
</reference>
<evidence type="ECO:0000256" key="2">
    <source>
        <dbReference type="ARBA" id="ARBA00022448"/>
    </source>
</evidence>
<dbReference type="Proteomes" id="UP000184526">
    <property type="component" value="Unassembled WGS sequence"/>
</dbReference>
<dbReference type="PROSITE" id="PS50928">
    <property type="entry name" value="ABC_TM1"/>
    <property type="match status" value="1"/>
</dbReference>
<dbReference type="EMBL" id="FQXP01000006">
    <property type="protein sequence ID" value="SHH88807.1"/>
    <property type="molecule type" value="Genomic_DNA"/>
</dbReference>
<feature type="transmembrane region" description="Helical" evidence="7">
    <location>
        <begin position="82"/>
        <end position="102"/>
    </location>
</feature>
<keyword evidence="5 7" id="KW-1133">Transmembrane helix</keyword>
<evidence type="ECO:0000259" key="8">
    <source>
        <dbReference type="PROSITE" id="PS50928"/>
    </source>
</evidence>
<feature type="transmembrane region" description="Helical" evidence="7">
    <location>
        <begin position="272"/>
        <end position="291"/>
    </location>
</feature>
<keyword evidence="6 7" id="KW-0472">Membrane</keyword>
<feature type="transmembrane region" description="Helical" evidence="7">
    <location>
        <begin position="219"/>
        <end position="239"/>
    </location>
</feature>
<protein>
    <submittedName>
        <fullName evidence="9">Multiple sugar transport system permease protein</fullName>
    </submittedName>
</protein>
<evidence type="ECO:0000256" key="1">
    <source>
        <dbReference type="ARBA" id="ARBA00004651"/>
    </source>
</evidence>
<dbReference type="AlphaFoldDB" id="A0A1M5WMP9"/>
<dbReference type="PANTHER" id="PTHR30193">
    <property type="entry name" value="ABC TRANSPORTER PERMEASE PROTEIN"/>
    <property type="match status" value="1"/>
</dbReference>
<feature type="domain" description="ABC transmembrane type-1" evidence="8">
    <location>
        <begin position="78"/>
        <end position="292"/>
    </location>
</feature>
<dbReference type="InterPro" id="IPR000515">
    <property type="entry name" value="MetI-like"/>
</dbReference>
<dbReference type="InterPro" id="IPR051393">
    <property type="entry name" value="ABC_transporter_permease"/>
</dbReference>
<dbReference type="Pfam" id="PF00528">
    <property type="entry name" value="BPD_transp_1"/>
    <property type="match status" value="1"/>
</dbReference>
<evidence type="ECO:0000256" key="5">
    <source>
        <dbReference type="ARBA" id="ARBA00022989"/>
    </source>
</evidence>
<evidence type="ECO:0000256" key="6">
    <source>
        <dbReference type="ARBA" id="ARBA00023136"/>
    </source>
</evidence>
<keyword evidence="2 7" id="KW-0813">Transport</keyword>
<evidence type="ECO:0000256" key="4">
    <source>
        <dbReference type="ARBA" id="ARBA00022692"/>
    </source>
</evidence>